<dbReference type="InterPro" id="IPR008589">
    <property type="entry name" value="MupG"/>
</dbReference>
<evidence type="ECO:0000259" key="1">
    <source>
        <dbReference type="Pfam" id="PF05913"/>
    </source>
</evidence>
<organism evidence="4 5">
    <name type="scientific">Lactobacillus gallinarum</name>
    <dbReference type="NCBI Taxonomy" id="52242"/>
    <lineage>
        <taxon>Bacteria</taxon>
        <taxon>Bacillati</taxon>
        <taxon>Bacillota</taxon>
        <taxon>Bacilli</taxon>
        <taxon>Lactobacillales</taxon>
        <taxon>Lactobacillaceae</taxon>
        <taxon>Lactobacillus</taxon>
    </lineage>
</organism>
<dbReference type="RefSeq" id="WP_087176323.1">
    <property type="nucleotide sequence ID" value="NZ_CAKNRY010000014.1"/>
</dbReference>
<dbReference type="Gene3D" id="2.40.100.10">
    <property type="entry name" value="Cyclophilin-like"/>
    <property type="match status" value="1"/>
</dbReference>
<dbReference type="SUPFAM" id="SSF51445">
    <property type="entry name" value="(Trans)glycosidases"/>
    <property type="match status" value="1"/>
</dbReference>
<reference evidence="4" key="2">
    <citation type="journal article" date="2018" name="BMC Genomics">
        <title>Whole genome sequencing and function prediction of 133 gut anaerobes isolated from chicken caecum in pure cultures.</title>
        <authorList>
            <person name="Medvecky M."/>
            <person name="Cejkova D."/>
            <person name="Polansky O."/>
            <person name="Karasova D."/>
            <person name="Kubasova T."/>
            <person name="Cizek A."/>
            <person name="Rychlik I."/>
        </authorList>
    </citation>
    <scope>NUCLEOTIDE SEQUENCE</scope>
    <source>
        <strain evidence="4">An101</strain>
        <strain evidence="3">An115</strain>
    </source>
</reference>
<feature type="domain" description="6-phospho-N-acetylmuramidase N-terminal" evidence="2">
    <location>
        <begin position="2"/>
        <end position="231"/>
    </location>
</feature>
<dbReference type="InterPro" id="IPR043797">
    <property type="entry name" value="MupG_N"/>
</dbReference>
<dbReference type="GeneID" id="78203757"/>
<dbReference type="InterPro" id="IPR017853">
    <property type="entry name" value="GH"/>
</dbReference>
<dbReference type="AlphaFoldDB" id="A0A1Y4Q1S4"/>
<feature type="domain" description="6-phospho-N-acetylmuramidase C-terminal" evidence="1">
    <location>
        <begin position="241"/>
        <end position="350"/>
    </location>
</feature>
<dbReference type="PANTHER" id="PTHR38435:SF2">
    <property type="entry name" value="DUF871 DOMAIN-CONTAINING PROTEIN"/>
    <property type="match status" value="1"/>
</dbReference>
<proteinExistence type="predicted"/>
<dbReference type="InterPro" id="IPR043894">
    <property type="entry name" value="MupG_C"/>
</dbReference>
<dbReference type="PANTHER" id="PTHR38435">
    <property type="match status" value="1"/>
</dbReference>
<dbReference type="InterPro" id="IPR029000">
    <property type="entry name" value="Cyclophilin-like_dom_sf"/>
</dbReference>
<dbReference type="InterPro" id="IPR013785">
    <property type="entry name" value="Aldolase_TIM"/>
</dbReference>
<evidence type="ECO:0000259" key="2">
    <source>
        <dbReference type="Pfam" id="PF19200"/>
    </source>
</evidence>
<dbReference type="EMBL" id="NFLZ01000032">
    <property type="protein sequence ID" value="OUQ74661.1"/>
    <property type="molecule type" value="Genomic_DNA"/>
</dbReference>
<dbReference type="EMBL" id="NFLS01000010">
    <property type="protein sequence ID" value="OUQ56311.1"/>
    <property type="molecule type" value="Genomic_DNA"/>
</dbReference>
<keyword evidence="6" id="KW-1185">Reference proteome</keyword>
<dbReference type="Gene3D" id="3.20.20.70">
    <property type="entry name" value="Aldolase class I"/>
    <property type="match status" value="1"/>
</dbReference>
<dbReference type="Pfam" id="PF05913">
    <property type="entry name" value="MupG_C"/>
    <property type="match status" value="1"/>
</dbReference>
<dbReference type="Proteomes" id="UP000195859">
    <property type="component" value="Unassembled WGS sequence"/>
</dbReference>
<sequence>MLGFSLYLNEDITPATEQYINHLKKYGFNGIFTSVHIPEEDSQKYRARLLSLGNLAKKNNLDVMVDIDQASLEKLNISLSSLDSLKEQGITGLRIDDRLAPEQIADLSQKIEIGINGSTFTEEELKQLVAFDAKMESIQAWFNFYPCPDTGISRQFLAEQTKMFKHYGMNVQAFFAGDENLRGPLHEGLPTLEYQRYYDPLASILELKELGIDLLYLGDPGISERSLNQIKTYQDEDSLVLYTERAENASEEMYNYILGKHNQRPDPAEYVVRCEDSRMHSVPMITPENTILREKGSITLNNHLYQRYTGEIQLVKDTLPMNKRVNVVGRVTDGSLPLVNLIQPSQEFYLYEK</sequence>
<gene>
    <name evidence="4" type="ORF">B5E44_09150</name>
    <name evidence="3" type="ORF">B5E59_05400</name>
</gene>
<evidence type="ECO:0000313" key="6">
    <source>
        <dbReference type="Proteomes" id="UP000196293"/>
    </source>
</evidence>
<comment type="caution">
    <text evidence="4">The sequence shown here is derived from an EMBL/GenBank/DDBJ whole genome shotgun (WGS) entry which is preliminary data.</text>
</comment>
<evidence type="ECO:0000313" key="5">
    <source>
        <dbReference type="Proteomes" id="UP000195859"/>
    </source>
</evidence>
<dbReference type="SUPFAM" id="SSF50891">
    <property type="entry name" value="Cyclophilin-like"/>
    <property type="match status" value="1"/>
</dbReference>
<evidence type="ECO:0000313" key="4">
    <source>
        <dbReference type="EMBL" id="OUQ74661.1"/>
    </source>
</evidence>
<accession>A0A1Y4Q1S4</accession>
<dbReference type="Pfam" id="PF19200">
    <property type="entry name" value="MupG_N"/>
    <property type="match status" value="1"/>
</dbReference>
<dbReference type="Proteomes" id="UP000196293">
    <property type="component" value="Unassembled WGS sequence"/>
</dbReference>
<reference evidence="5 6" key="1">
    <citation type="submission" date="2017-04" db="EMBL/GenBank/DDBJ databases">
        <title>Function of individual gut microbiota members based on whole genome sequencing of pure cultures obtained from chicken caecum.</title>
        <authorList>
            <person name="Medvecky M."/>
            <person name="Cejkova D."/>
            <person name="Polansky O."/>
            <person name="Karasova D."/>
            <person name="Kubasova T."/>
            <person name="Cizek A."/>
            <person name="Rychlik I."/>
        </authorList>
    </citation>
    <scope>NUCLEOTIDE SEQUENCE [LARGE SCALE GENOMIC DNA]</scope>
    <source>
        <strain evidence="5">An101</strain>
        <strain evidence="6">An115</strain>
    </source>
</reference>
<evidence type="ECO:0000313" key="3">
    <source>
        <dbReference type="EMBL" id="OUQ56311.1"/>
    </source>
</evidence>
<name>A0A1Y4Q1S4_9LACO</name>
<protein>
    <submittedName>
        <fullName evidence="4">Cell surface protein</fullName>
    </submittedName>
</protein>